<evidence type="ECO:0000313" key="5">
    <source>
        <dbReference type="Proteomes" id="UP000436088"/>
    </source>
</evidence>
<keyword evidence="1" id="KW-0804">Transcription</keyword>
<name>A0A6A2Z1J3_HIBSY</name>
<feature type="domain" description="TIP49 P-loop" evidence="3">
    <location>
        <begin position="149"/>
        <end position="243"/>
    </location>
</feature>
<keyword evidence="5" id="KW-1185">Reference proteome</keyword>
<evidence type="ECO:0000313" key="4">
    <source>
        <dbReference type="EMBL" id="KAE8685567.1"/>
    </source>
</evidence>
<dbReference type="Proteomes" id="UP000436088">
    <property type="component" value="Unassembled WGS sequence"/>
</dbReference>
<dbReference type="EMBL" id="VEPZ02001229">
    <property type="protein sequence ID" value="KAE8685567.1"/>
    <property type="molecule type" value="Genomic_DNA"/>
</dbReference>
<keyword evidence="1" id="KW-0378">Hydrolase</keyword>
<feature type="compositionally biased region" description="Polar residues" evidence="2">
    <location>
        <begin position="295"/>
        <end position="316"/>
    </location>
</feature>
<dbReference type="AlphaFoldDB" id="A0A6A2Z1J3"/>
<accession>A0A6A2Z1J3</accession>
<dbReference type="GO" id="GO:0016787">
    <property type="term" value="F:hydrolase activity"/>
    <property type="evidence" value="ECO:0007669"/>
    <property type="project" value="UniProtKB-KW"/>
</dbReference>
<dbReference type="GO" id="GO:0003678">
    <property type="term" value="F:DNA helicase activity"/>
    <property type="evidence" value="ECO:0007669"/>
    <property type="project" value="UniProtKB-EC"/>
</dbReference>
<dbReference type="PANTHER" id="PTHR11093">
    <property type="entry name" value="RUVB-RELATED REPTIN AND PONTIN"/>
    <property type="match status" value="1"/>
</dbReference>
<keyword evidence="1" id="KW-0067">ATP-binding</keyword>
<dbReference type="GO" id="GO:0005524">
    <property type="term" value="F:ATP binding"/>
    <property type="evidence" value="ECO:0007669"/>
    <property type="project" value="UniProtKB-KW"/>
</dbReference>
<comment type="similarity">
    <text evidence="1">Belongs to the RuvB family.</text>
</comment>
<evidence type="ECO:0000256" key="1">
    <source>
        <dbReference type="RuleBase" id="RU363048"/>
    </source>
</evidence>
<dbReference type="InterPro" id="IPR027417">
    <property type="entry name" value="P-loop_NTPase"/>
</dbReference>
<keyword evidence="1" id="KW-0539">Nucleus</keyword>
<protein>
    <recommendedName>
        <fullName evidence="1">RuvB-like helicase</fullName>
        <ecNumber evidence="1">3.6.4.12</ecNumber>
    </recommendedName>
</protein>
<dbReference type="Pfam" id="PF06068">
    <property type="entry name" value="TIP49"/>
    <property type="match status" value="1"/>
</dbReference>
<comment type="catalytic activity">
    <reaction evidence="1">
        <text>ATP + H2O = ADP + phosphate + H(+)</text>
        <dbReference type="Rhea" id="RHEA:13065"/>
        <dbReference type="ChEBI" id="CHEBI:15377"/>
        <dbReference type="ChEBI" id="CHEBI:15378"/>
        <dbReference type="ChEBI" id="CHEBI:30616"/>
        <dbReference type="ChEBI" id="CHEBI:43474"/>
        <dbReference type="ChEBI" id="CHEBI:456216"/>
        <dbReference type="EC" id="3.6.4.12"/>
    </reaction>
</comment>
<dbReference type="InterPro" id="IPR027238">
    <property type="entry name" value="RuvB-like"/>
</dbReference>
<evidence type="ECO:0000259" key="3">
    <source>
        <dbReference type="Pfam" id="PF06068"/>
    </source>
</evidence>
<keyword evidence="1" id="KW-0805">Transcription regulation</keyword>
<sequence length="389" mass="43442">METVAPKALLTSERKICSGLEEKLVVKENKGNSCAPPSPFVLLGSWLWSVSLLVGYWGADELNLSYKCNVLAEMNTTHTFLCNFSIPFNSQHGIFRQSPGNFGFTLLNYQPRTDKTAIAMGIANVGIKEETEVIEGEVVEIQIDRPAVSEDTGEIRAEVREQIDTKVAEWREKEKAEIVPGVLFIDEVHILDIKCFSFMNCVLENEMASILVVATNRGVTSIRGTNYKSPHGISIDLLDQQQVNLVSNYDLPVKHDNRMEPGCEVYLLRIGRACHFDRKGAVFNLLCVCIDSSRTEGSIGTSDSSRTEGNIDTSDSNRMEGSIDTFDSSERNEASTLPIQVERREASALSIQIKRNEASALPIQVFIFFFFSSTRKSRGNVRLLSKRRK</sequence>
<keyword evidence="1" id="KW-0547">Nucleotide-binding</keyword>
<reference evidence="4" key="1">
    <citation type="submission" date="2019-09" db="EMBL/GenBank/DDBJ databases">
        <title>Draft genome information of white flower Hibiscus syriacus.</title>
        <authorList>
            <person name="Kim Y.-M."/>
        </authorList>
    </citation>
    <scope>NUCLEOTIDE SEQUENCE [LARGE SCALE GENOMIC DNA]</scope>
    <source>
        <strain evidence="4">YM2019G1</strain>
    </source>
</reference>
<dbReference type="SUPFAM" id="SSF52540">
    <property type="entry name" value="P-loop containing nucleoside triphosphate hydrolases"/>
    <property type="match status" value="1"/>
</dbReference>
<gene>
    <name evidence="4" type="ORF">F3Y22_tig00111095pilonHSYRG00095</name>
</gene>
<comment type="caution">
    <text evidence="4">The sequence shown here is derived from an EMBL/GenBank/DDBJ whole genome shotgun (WGS) entry which is preliminary data.</text>
</comment>
<dbReference type="EC" id="3.6.4.12" evidence="1"/>
<keyword evidence="1" id="KW-0347">Helicase</keyword>
<organism evidence="4 5">
    <name type="scientific">Hibiscus syriacus</name>
    <name type="common">Rose of Sharon</name>
    <dbReference type="NCBI Taxonomy" id="106335"/>
    <lineage>
        <taxon>Eukaryota</taxon>
        <taxon>Viridiplantae</taxon>
        <taxon>Streptophyta</taxon>
        <taxon>Embryophyta</taxon>
        <taxon>Tracheophyta</taxon>
        <taxon>Spermatophyta</taxon>
        <taxon>Magnoliopsida</taxon>
        <taxon>eudicotyledons</taxon>
        <taxon>Gunneridae</taxon>
        <taxon>Pentapetalae</taxon>
        <taxon>rosids</taxon>
        <taxon>malvids</taxon>
        <taxon>Malvales</taxon>
        <taxon>Malvaceae</taxon>
        <taxon>Malvoideae</taxon>
        <taxon>Hibiscus</taxon>
    </lineage>
</organism>
<dbReference type="InterPro" id="IPR010339">
    <property type="entry name" value="TIP49_P-loop"/>
</dbReference>
<dbReference type="Gene3D" id="3.40.50.300">
    <property type="entry name" value="P-loop containing nucleotide triphosphate hydrolases"/>
    <property type="match status" value="1"/>
</dbReference>
<feature type="region of interest" description="Disordered" evidence="2">
    <location>
        <begin position="295"/>
        <end position="337"/>
    </location>
</feature>
<evidence type="ECO:0000256" key="2">
    <source>
        <dbReference type="SAM" id="MobiDB-lite"/>
    </source>
</evidence>
<proteinExistence type="inferred from homology"/>